<feature type="region of interest" description="Disordered" evidence="1">
    <location>
        <begin position="1"/>
        <end position="20"/>
    </location>
</feature>
<evidence type="ECO:0000256" key="1">
    <source>
        <dbReference type="SAM" id="MobiDB-lite"/>
    </source>
</evidence>
<comment type="caution">
    <text evidence="2">The sequence shown here is derived from an EMBL/GenBank/DDBJ whole genome shotgun (WGS) entry which is preliminary data.</text>
</comment>
<dbReference type="AlphaFoldDB" id="A0A371EZW7"/>
<gene>
    <name evidence="2" type="ORF">CR513_49094</name>
</gene>
<evidence type="ECO:0000313" key="3">
    <source>
        <dbReference type="Proteomes" id="UP000257109"/>
    </source>
</evidence>
<protein>
    <submittedName>
        <fullName evidence="2">Uncharacterized protein</fullName>
    </submittedName>
</protein>
<organism evidence="2 3">
    <name type="scientific">Mucuna pruriens</name>
    <name type="common">Velvet bean</name>
    <name type="synonym">Dolichos pruriens</name>
    <dbReference type="NCBI Taxonomy" id="157652"/>
    <lineage>
        <taxon>Eukaryota</taxon>
        <taxon>Viridiplantae</taxon>
        <taxon>Streptophyta</taxon>
        <taxon>Embryophyta</taxon>
        <taxon>Tracheophyta</taxon>
        <taxon>Spermatophyta</taxon>
        <taxon>Magnoliopsida</taxon>
        <taxon>eudicotyledons</taxon>
        <taxon>Gunneridae</taxon>
        <taxon>Pentapetalae</taxon>
        <taxon>rosids</taxon>
        <taxon>fabids</taxon>
        <taxon>Fabales</taxon>
        <taxon>Fabaceae</taxon>
        <taxon>Papilionoideae</taxon>
        <taxon>50 kb inversion clade</taxon>
        <taxon>NPAAA clade</taxon>
        <taxon>indigoferoid/millettioid clade</taxon>
        <taxon>Phaseoleae</taxon>
        <taxon>Mucuna</taxon>
    </lineage>
</organism>
<reference evidence="2" key="1">
    <citation type="submission" date="2018-05" db="EMBL/GenBank/DDBJ databases">
        <title>Draft genome of Mucuna pruriens seed.</title>
        <authorList>
            <person name="Nnadi N.E."/>
            <person name="Vos R."/>
            <person name="Hasami M.H."/>
            <person name="Devisetty U.K."/>
            <person name="Aguiy J.C."/>
        </authorList>
    </citation>
    <scope>NUCLEOTIDE SEQUENCE [LARGE SCALE GENOMIC DNA]</scope>
    <source>
        <strain evidence="2">JCA_2017</strain>
    </source>
</reference>
<keyword evidence="3" id="KW-1185">Reference proteome</keyword>
<evidence type="ECO:0000313" key="2">
    <source>
        <dbReference type="EMBL" id="RDX71544.1"/>
    </source>
</evidence>
<dbReference type="EMBL" id="QJKJ01011290">
    <property type="protein sequence ID" value="RDX71544.1"/>
    <property type="molecule type" value="Genomic_DNA"/>
</dbReference>
<accession>A0A371EZW7</accession>
<feature type="non-terminal residue" evidence="2">
    <location>
        <position position="1"/>
    </location>
</feature>
<proteinExistence type="predicted"/>
<dbReference type="OrthoDB" id="6108017at2759"/>
<sequence>IYPYPHYVSTDPPRPPHAKPTLVRTSTSLFLPIANDKVRWFRVLRRVHIEDPKYDNIPEELIQFNSSNSNLSDDQEGPSQGDIYVASQTRVYINKRATRFCSWIKVLKFTSSGRTKRCVPMITDLAIYVVDPKVHAKDRDW</sequence>
<name>A0A371EZW7_MUCPR</name>
<dbReference type="Proteomes" id="UP000257109">
    <property type="component" value="Unassembled WGS sequence"/>
</dbReference>